<dbReference type="RefSeq" id="WP_346242986.1">
    <property type="nucleotide sequence ID" value="NZ_JAZHYP010000020.1"/>
</dbReference>
<sequence>MLNQCELLCLLASDFPSENPRTQTRNFPYTSTLAYIKMSNLTLEFGEPIEPTVCKCCNNISHTVTGFVYDGKIAHGVYFAGWTLGHTPTEIKLTICIGEWGDSSSAKKRDSINLRIRGKDEGFGMMITNSTESPWFGNSILGHFMNREEAMNSKYKSEFLRIAEKIISTVPELKKYLN</sequence>
<dbReference type="Proteomes" id="UP001416393">
    <property type="component" value="Unassembled WGS sequence"/>
</dbReference>
<evidence type="ECO:0000313" key="2">
    <source>
        <dbReference type="Proteomes" id="UP001416393"/>
    </source>
</evidence>
<accession>A0ABV0AI16</accession>
<evidence type="ECO:0000313" key="1">
    <source>
        <dbReference type="EMBL" id="MEN3325185.1"/>
    </source>
</evidence>
<protein>
    <submittedName>
        <fullName evidence="1">Uncharacterized protein</fullName>
    </submittedName>
</protein>
<gene>
    <name evidence="1" type="ORF">VP395_15750</name>
</gene>
<name>A0ABV0AI16_9FLAO</name>
<organism evidence="1 2">
    <name type="scientific">Mariniflexile soesokkakense</name>
    <dbReference type="NCBI Taxonomy" id="1343160"/>
    <lineage>
        <taxon>Bacteria</taxon>
        <taxon>Pseudomonadati</taxon>
        <taxon>Bacteroidota</taxon>
        <taxon>Flavobacteriia</taxon>
        <taxon>Flavobacteriales</taxon>
        <taxon>Flavobacteriaceae</taxon>
        <taxon>Mariniflexile</taxon>
    </lineage>
</organism>
<comment type="caution">
    <text evidence="1">The sequence shown here is derived from an EMBL/GenBank/DDBJ whole genome shotgun (WGS) entry which is preliminary data.</text>
</comment>
<dbReference type="EMBL" id="JAZHYP010000020">
    <property type="protein sequence ID" value="MEN3325185.1"/>
    <property type="molecule type" value="Genomic_DNA"/>
</dbReference>
<proteinExistence type="predicted"/>
<keyword evidence="2" id="KW-1185">Reference proteome</keyword>
<reference evidence="1 2" key="1">
    <citation type="submission" date="2024-01" db="EMBL/GenBank/DDBJ databases">
        <title>Mariniflexile litorale sp. nov., isolated from the shallow sediments of the Sea of Japan.</title>
        <authorList>
            <person name="Romanenko L."/>
            <person name="Bystritskaya E."/>
            <person name="Isaeva M."/>
        </authorList>
    </citation>
    <scope>NUCLEOTIDE SEQUENCE [LARGE SCALE GENOMIC DNA]</scope>
    <source>
        <strain evidence="1 2">KCTC 32427</strain>
    </source>
</reference>